<dbReference type="EMBL" id="CP126114">
    <property type="protein sequence ID" value="WHY83926.1"/>
    <property type="molecule type" value="Genomic_DNA"/>
</dbReference>
<dbReference type="AlphaFoldDB" id="A0AA95MHU4"/>
<dbReference type="Proteomes" id="UP001178288">
    <property type="component" value="Chromosome"/>
</dbReference>
<accession>A0AA95MHU4</accession>
<sequence length="60" mass="7043">MADDLLFYAKNEVKHLLMTSLIPSEILKVKIITINTIITTTEMSRIREEQRAWIKQGKRL</sequence>
<evidence type="ECO:0000313" key="1">
    <source>
        <dbReference type="EMBL" id="WHY83926.1"/>
    </source>
</evidence>
<proteinExistence type="predicted"/>
<name>A0AA95MHU4_9BACI</name>
<gene>
    <name evidence="1" type="ORF">QNH39_14650</name>
</gene>
<organism evidence="1 2">
    <name type="scientific">Neobacillus novalis</name>
    <dbReference type="NCBI Taxonomy" id="220687"/>
    <lineage>
        <taxon>Bacteria</taxon>
        <taxon>Bacillati</taxon>
        <taxon>Bacillota</taxon>
        <taxon>Bacilli</taxon>
        <taxon>Bacillales</taxon>
        <taxon>Bacillaceae</taxon>
        <taxon>Neobacillus</taxon>
    </lineage>
</organism>
<keyword evidence="2" id="KW-1185">Reference proteome</keyword>
<protein>
    <submittedName>
        <fullName evidence="1">Uncharacterized protein</fullName>
    </submittedName>
</protein>
<reference evidence="1" key="1">
    <citation type="submission" date="2023-05" db="EMBL/GenBank/DDBJ databases">
        <title>Comparative genomics of Bacillaceae isolates and their secondary metabolite potential.</title>
        <authorList>
            <person name="Song L."/>
            <person name="Nielsen L.J."/>
            <person name="Mohite O."/>
            <person name="Xu X."/>
            <person name="Weber T."/>
            <person name="Kovacs A.T."/>
        </authorList>
    </citation>
    <scope>NUCLEOTIDE SEQUENCE</scope>
    <source>
        <strain evidence="1">XLM17</strain>
    </source>
</reference>
<evidence type="ECO:0000313" key="2">
    <source>
        <dbReference type="Proteomes" id="UP001178288"/>
    </source>
</evidence>
<dbReference type="RefSeq" id="WP_156487442.1">
    <property type="nucleotide sequence ID" value="NZ_CP126114.1"/>
</dbReference>
<dbReference type="KEGG" id="nnv:QNH39_14650"/>